<evidence type="ECO:0000313" key="2">
    <source>
        <dbReference type="EMBL" id="MBP2057830.1"/>
    </source>
</evidence>
<reference evidence="2 3" key="1">
    <citation type="submission" date="2021-03" db="EMBL/GenBank/DDBJ databases">
        <title>Genomic Encyclopedia of Type Strains, Phase IV (KMG-IV): sequencing the most valuable type-strain genomes for metagenomic binning, comparative biology and taxonomic classification.</title>
        <authorList>
            <person name="Goeker M."/>
        </authorList>
    </citation>
    <scope>NUCLEOTIDE SEQUENCE [LARGE SCALE GENOMIC DNA]</scope>
    <source>
        <strain evidence="2 3">DSM 101872</strain>
    </source>
</reference>
<accession>A0ABS4MDR7</accession>
<feature type="transmembrane region" description="Helical" evidence="1">
    <location>
        <begin position="6"/>
        <end position="23"/>
    </location>
</feature>
<keyword evidence="1" id="KW-1133">Transmembrane helix</keyword>
<evidence type="ECO:0000256" key="1">
    <source>
        <dbReference type="SAM" id="Phobius"/>
    </source>
</evidence>
<gene>
    <name evidence="2" type="ORF">J2Z60_001002</name>
</gene>
<keyword evidence="3" id="KW-1185">Reference proteome</keyword>
<protein>
    <submittedName>
        <fullName evidence="2">TRAP-type C4-dicarboxylate transport system permease small subunit</fullName>
    </submittedName>
</protein>
<evidence type="ECO:0000313" key="3">
    <source>
        <dbReference type="Proteomes" id="UP001519292"/>
    </source>
</evidence>
<name>A0ABS4MDR7_9LACO</name>
<feature type="transmembrane region" description="Helical" evidence="1">
    <location>
        <begin position="72"/>
        <end position="90"/>
    </location>
</feature>
<organism evidence="2 3">
    <name type="scientific">Lactobacillus colini</name>
    <dbReference type="NCBI Taxonomy" id="1819254"/>
    <lineage>
        <taxon>Bacteria</taxon>
        <taxon>Bacillati</taxon>
        <taxon>Bacillota</taxon>
        <taxon>Bacilli</taxon>
        <taxon>Lactobacillales</taxon>
        <taxon>Lactobacillaceae</taxon>
        <taxon>Lactobacillus</taxon>
    </lineage>
</organism>
<feature type="transmembrane region" description="Helical" evidence="1">
    <location>
        <begin position="44"/>
        <end position="66"/>
    </location>
</feature>
<dbReference type="RefSeq" id="WP_209686567.1">
    <property type="nucleotide sequence ID" value="NZ_JAGGLU010000004.1"/>
</dbReference>
<comment type="caution">
    <text evidence="2">The sequence shown here is derived from an EMBL/GenBank/DDBJ whole genome shotgun (WGS) entry which is preliminary data.</text>
</comment>
<dbReference type="EMBL" id="JAGGLU010000004">
    <property type="protein sequence ID" value="MBP2057830.1"/>
    <property type="molecule type" value="Genomic_DNA"/>
</dbReference>
<dbReference type="Proteomes" id="UP001519292">
    <property type="component" value="Unassembled WGS sequence"/>
</dbReference>
<sequence length="94" mass="11207">MTVKILMLIFIIFLFLTAWYYFFALNQEKFIIFDISQNYKIKRLIKTTAISLIIMGFIGVIILFTLSKYYNFITLFISAVIMTIFSFRFTNLNN</sequence>
<keyword evidence="1" id="KW-0472">Membrane</keyword>
<proteinExistence type="predicted"/>
<keyword evidence="1" id="KW-0812">Transmembrane</keyword>